<keyword evidence="2" id="KW-0732">Signal</keyword>
<gene>
    <name evidence="4" type="ORF">H8Z83_06455</name>
</gene>
<evidence type="ECO:0000256" key="2">
    <source>
        <dbReference type="SAM" id="SignalP"/>
    </source>
</evidence>
<feature type="domain" description="SLH" evidence="3">
    <location>
        <begin position="839"/>
        <end position="902"/>
    </location>
</feature>
<dbReference type="Pfam" id="PF00395">
    <property type="entry name" value="SLH"/>
    <property type="match status" value="3"/>
</dbReference>
<reference evidence="4" key="1">
    <citation type="submission" date="2020-08" db="EMBL/GenBank/DDBJ databases">
        <title>Genome public.</title>
        <authorList>
            <person name="Liu C."/>
            <person name="Sun Q."/>
        </authorList>
    </citation>
    <scope>NUCLEOTIDE SEQUENCE</scope>
    <source>
        <strain evidence="4">BX15</strain>
    </source>
</reference>
<feature type="domain" description="SLH" evidence="3">
    <location>
        <begin position="903"/>
        <end position="966"/>
    </location>
</feature>
<dbReference type="GO" id="GO:0030245">
    <property type="term" value="P:cellulose catabolic process"/>
    <property type="evidence" value="ECO:0007669"/>
    <property type="project" value="InterPro"/>
</dbReference>
<dbReference type="PROSITE" id="PS51272">
    <property type="entry name" value="SLH"/>
    <property type="match status" value="3"/>
</dbReference>
<dbReference type="SUPFAM" id="SSF49785">
    <property type="entry name" value="Galactose-binding domain-like"/>
    <property type="match status" value="1"/>
</dbReference>
<dbReference type="AlphaFoldDB" id="A0A923S6T9"/>
<accession>A0A923S6T9</accession>
<evidence type="ECO:0000259" key="3">
    <source>
        <dbReference type="PROSITE" id="PS51272"/>
    </source>
</evidence>
<feature type="signal peptide" evidence="2">
    <location>
        <begin position="1"/>
        <end position="27"/>
    </location>
</feature>
<evidence type="ECO:0000313" key="5">
    <source>
        <dbReference type="Proteomes" id="UP000620327"/>
    </source>
</evidence>
<evidence type="ECO:0000313" key="4">
    <source>
        <dbReference type="EMBL" id="MBC5769970.1"/>
    </source>
</evidence>
<dbReference type="InterPro" id="IPR051465">
    <property type="entry name" value="Cell_Envelope_Struct_Comp"/>
</dbReference>
<name>A0A923S6T9_9FIRM</name>
<dbReference type="SUPFAM" id="SSF49373">
    <property type="entry name" value="Invasin/intimin cell-adhesion fragments"/>
    <property type="match status" value="1"/>
</dbReference>
<sequence length="1020" mass="108369">MKHRIRKLTSLLLSLSLISALTLPAAASNALGEDLSAKDTLLHQETQLSTNVFWSTTYSDLRTENLITYTPNKAVTPIVTYGDALTDRSSVADMAALLEEDGYRVVAGINGDFYNVSTGLPIGMVVTEGLLRSSDAGYYAIGFRADGSAILGKPGVKVSANLGYAVDDGFGNSTELVRPVAAVNKARTNSGLYLYTYDFNAKHTTGTTEPGINVVCTVEQGKLAIGSTVTLRVNRVEETAVTSLAPDQIVLSANLQADSYYTTALQNIPQGSELTLTVSANDGWEDVEYAIGALYCLAENGAVVPNLAAGSNPRTAVGQKADGTLVFYTIDGRKTGYSIGASLSQVGERLLELGCQTVLCLDGGGSTNLAVTTPDSTAATIINRPSETGRKVTNQVFLVASDRSSGRLDHFYVNAAGDYVLAGSAVSVTASGVDSNYIPMDASYTLSASAGSIAEQEDGRYLLTTPASGGDITVTASGRGAKGSTVVHAIRNPDNLTLKNGASNLTELTVTPGSKTALTAGAVWNHLPLTATNEAFTWSVSGDIGTVDEHGVFTASAPGTGNLTVSAGDKSLTIPVTVAQVALQTIEDFETPDTRFFSGYYLTVSRTNASDYVQRGHYAGKLDYVLPEDTGYYSQAMAGSFSNLQTPYTALNLWVYGDGSGNQLSFLYTGDIKSDLELPVTTLDFTGWKQINVPLPQYFTLSGVVIYAPSTTDATWDHIQVTYADTPRSGTVYIDQLVAAFPGTVDNAPPTVTAALDEQTQTISVKVSDLVDGVLPASSITVTRNGVAEPLENYDAKTGSFQYTLPAPGESGDALRITVTAVDASGNIGRASVDIDSYNVDHKFSDINDYWAATYVDFLYNANITTGYSDGTFRPNQNISRAQFAVMLYRYLKLDESKYADVSLPFADLDIIPEYAIPAVKALYTEGVISGAEKNGRLYFNPNNALTRAQAAAMIGRTQAKGYALADLTFTDSGKIPGYADYYIRTMAAQGVINGYSDGSFKPHSNITRGQMAKILYNLM</sequence>
<feature type="domain" description="SLH" evidence="3">
    <location>
        <begin position="967"/>
        <end position="1020"/>
    </location>
</feature>
<dbReference type="Pfam" id="PF09992">
    <property type="entry name" value="NAGPA"/>
    <property type="match status" value="1"/>
</dbReference>
<protein>
    <submittedName>
        <fullName evidence="4">S-layer homology domain-containing protein</fullName>
    </submittedName>
</protein>
<dbReference type="Gene3D" id="2.60.40.1080">
    <property type="match status" value="1"/>
</dbReference>
<dbReference type="RefSeq" id="WP_187014313.1">
    <property type="nucleotide sequence ID" value="NZ_JACOQI010000004.1"/>
</dbReference>
<dbReference type="InterPro" id="IPR005087">
    <property type="entry name" value="CBM11"/>
</dbReference>
<dbReference type="EMBL" id="JACOQI010000004">
    <property type="protein sequence ID" value="MBC5769970.1"/>
    <property type="molecule type" value="Genomic_DNA"/>
</dbReference>
<dbReference type="Pfam" id="PF03425">
    <property type="entry name" value="CBM_11"/>
    <property type="match status" value="1"/>
</dbReference>
<dbReference type="PANTHER" id="PTHR43308">
    <property type="entry name" value="OUTER MEMBRANE PROTEIN ALPHA-RELATED"/>
    <property type="match status" value="1"/>
</dbReference>
<evidence type="ECO:0000256" key="1">
    <source>
        <dbReference type="ARBA" id="ARBA00022737"/>
    </source>
</evidence>
<proteinExistence type="predicted"/>
<comment type="caution">
    <text evidence="4">The sequence shown here is derived from an EMBL/GenBank/DDBJ whole genome shotgun (WGS) entry which is preliminary data.</text>
</comment>
<keyword evidence="5" id="KW-1185">Reference proteome</keyword>
<dbReference type="InterPro" id="IPR008964">
    <property type="entry name" value="Invasin/intimin_cell_adhesion"/>
</dbReference>
<dbReference type="Gene3D" id="2.60.120.430">
    <property type="entry name" value="Galactose-binding lectin"/>
    <property type="match status" value="1"/>
</dbReference>
<feature type="chain" id="PRO_5038984006" evidence="2">
    <location>
        <begin position="28"/>
        <end position="1020"/>
    </location>
</feature>
<dbReference type="InterPro" id="IPR001119">
    <property type="entry name" value="SLH_dom"/>
</dbReference>
<dbReference type="Proteomes" id="UP000620327">
    <property type="component" value="Unassembled WGS sequence"/>
</dbReference>
<keyword evidence="1" id="KW-0677">Repeat</keyword>
<dbReference type="InterPro" id="IPR003343">
    <property type="entry name" value="Big_2"/>
</dbReference>
<dbReference type="InterPro" id="IPR008979">
    <property type="entry name" value="Galactose-bd-like_sf"/>
</dbReference>
<dbReference type="PANTHER" id="PTHR43308:SF5">
    <property type="entry name" value="S-LAYER PROTEIN _ PEPTIDOGLYCAN ENDO-BETA-N-ACETYLGLUCOSAMINIDASE"/>
    <property type="match status" value="1"/>
</dbReference>
<dbReference type="SMART" id="SM00635">
    <property type="entry name" value="BID_2"/>
    <property type="match status" value="1"/>
</dbReference>
<dbReference type="GO" id="GO:0008810">
    <property type="term" value="F:cellulase activity"/>
    <property type="evidence" value="ECO:0007669"/>
    <property type="project" value="InterPro"/>
</dbReference>
<organism evidence="4 5">
    <name type="scientific">Dysosmobacter segnis</name>
    <dbReference type="NCBI Taxonomy" id="2763042"/>
    <lineage>
        <taxon>Bacteria</taxon>
        <taxon>Bacillati</taxon>
        <taxon>Bacillota</taxon>
        <taxon>Clostridia</taxon>
        <taxon>Eubacteriales</taxon>
        <taxon>Oscillospiraceae</taxon>
        <taxon>Dysosmobacter</taxon>
    </lineage>
</organism>
<dbReference type="InterPro" id="IPR018711">
    <property type="entry name" value="NAGPA"/>
</dbReference>